<evidence type="ECO:0000313" key="3">
    <source>
        <dbReference type="EMBL" id="AGK98865.1"/>
    </source>
</evidence>
<protein>
    <recommendedName>
        <fullName evidence="2">DUF58 domain-containing protein</fullName>
    </recommendedName>
</protein>
<feature type="domain" description="DUF58" evidence="2">
    <location>
        <begin position="194"/>
        <end position="237"/>
    </location>
</feature>
<dbReference type="STRING" id="86416.Clopa_4130"/>
<gene>
    <name evidence="3" type="ORF">Clopa_4130</name>
</gene>
<organism evidence="3 4">
    <name type="scientific">Clostridium pasteurianum BC1</name>
    <dbReference type="NCBI Taxonomy" id="86416"/>
    <lineage>
        <taxon>Bacteria</taxon>
        <taxon>Bacillati</taxon>
        <taxon>Bacillota</taxon>
        <taxon>Clostridia</taxon>
        <taxon>Eubacteriales</taxon>
        <taxon>Clostridiaceae</taxon>
        <taxon>Clostridium</taxon>
    </lineage>
</organism>
<dbReference type="EMBL" id="CP003261">
    <property type="protein sequence ID" value="AGK98865.1"/>
    <property type="molecule type" value="Genomic_DNA"/>
</dbReference>
<reference evidence="3 4" key="1">
    <citation type="submission" date="2012-01" db="EMBL/GenBank/DDBJ databases">
        <title>Complete sequence of chromosome of Clostridium pasteurianum BC1.</title>
        <authorList>
            <consortium name="US DOE Joint Genome Institute"/>
            <person name="Lucas S."/>
            <person name="Han J."/>
            <person name="Lapidus A."/>
            <person name="Cheng J.-F."/>
            <person name="Goodwin L."/>
            <person name="Pitluck S."/>
            <person name="Peters L."/>
            <person name="Mikhailova N."/>
            <person name="Teshima H."/>
            <person name="Detter J.C."/>
            <person name="Han C."/>
            <person name="Tapia R."/>
            <person name="Land M."/>
            <person name="Hauser L."/>
            <person name="Kyrpides N."/>
            <person name="Ivanova N."/>
            <person name="Pagani I."/>
            <person name="Dunn J."/>
            <person name="Taghavi S."/>
            <person name="Francis A."/>
            <person name="van der Lelie D."/>
            <person name="Woyke T."/>
        </authorList>
    </citation>
    <scope>NUCLEOTIDE SEQUENCE [LARGE SCALE GENOMIC DNA]</scope>
    <source>
        <strain evidence="3 4">BC1</strain>
    </source>
</reference>
<keyword evidence="1" id="KW-0812">Transmembrane</keyword>
<dbReference type="eggNOG" id="COG1721">
    <property type="taxonomic scope" value="Bacteria"/>
</dbReference>
<dbReference type="HOGENOM" id="CLU_026152_3_2_9"/>
<sequence>MIKFKLSFIITLALLISAYYFYGKETINSLFLVFLLMFLVSLLSLLFSKRYITSNLNLENKKFFTGENIKISLHFHNRSLFLYSNVNFLSNFIDAKGNLNESVTLLPFKKLDIQLNFKVPSRGIYNAENYLLEIHDLFLISSRKINFNNKFTFTVYPRNIRLPLEIQKLIDNVSNFSKNNPNTHTSDTYSYIDKYMEGDNFKNIHWKLSAKKNNLYVKKFDTIKKCNIAIYVDMTNILSLPGTFPTVTDEGLVSFSLSIIKYLLWKNEAIYLYIENLKSSSFQLENTEDYYSILSYYLEHKSLGHGNFFDKVLKKEFQTIENHKFIFIITYTILPMHAKTISKISADCENLIIFTLLDVPNKTKNLLRNTNVKVVKVTL</sequence>
<evidence type="ECO:0000256" key="1">
    <source>
        <dbReference type="SAM" id="Phobius"/>
    </source>
</evidence>
<feature type="transmembrane region" description="Helical" evidence="1">
    <location>
        <begin position="29"/>
        <end position="47"/>
    </location>
</feature>
<name>R4KGY0_CLOPA</name>
<keyword evidence="4" id="KW-1185">Reference proteome</keyword>
<dbReference type="Pfam" id="PF01882">
    <property type="entry name" value="DUF58"/>
    <property type="match status" value="1"/>
</dbReference>
<accession>R4KGY0</accession>
<evidence type="ECO:0000259" key="2">
    <source>
        <dbReference type="Pfam" id="PF01882"/>
    </source>
</evidence>
<dbReference type="AlphaFoldDB" id="R4KGY0"/>
<dbReference type="PANTHER" id="PTHR34351">
    <property type="entry name" value="SLR1927 PROTEIN-RELATED"/>
    <property type="match status" value="1"/>
</dbReference>
<keyword evidence="1" id="KW-1133">Transmembrane helix</keyword>
<evidence type="ECO:0000313" key="4">
    <source>
        <dbReference type="Proteomes" id="UP000013523"/>
    </source>
</evidence>
<dbReference type="Proteomes" id="UP000013523">
    <property type="component" value="Chromosome"/>
</dbReference>
<dbReference type="KEGG" id="cpas:Clopa_4130"/>
<dbReference type="PATRIC" id="fig|86416.3.peg.4132"/>
<dbReference type="InterPro" id="IPR002881">
    <property type="entry name" value="DUF58"/>
</dbReference>
<dbReference type="OrthoDB" id="9778037at2"/>
<keyword evidence="1" id="KW-0472">Membrane</keyword>
<feature type="transmembrane region" description="Helical" evidence="1">
    <location>
        <begin position="6"/>
        <end position="22"/>
    </location>
</feature>
<proteinExistence type="predicted"/>
<dbReference type="PANTHER" id="PTHR34351:SF2">
    <property type="entry name" value="DUF58 DOMAIN-CONTAINING PROTEIN"/>
    <property type="match status" value="1"/>
</dbReference>